<evidence type="ECO:0000256" key="5">
    <source>
        <dbReference type="ARBA" id="ARBA00022927"/>
    </source>
</evidence>
<evidence type="ECO:0000256" key="2">
    <source>
        <dbReference type="ARBA" id="ARBA00008445"/>
    </source>
</evidence>
<keyword evidence="8 9" id="KW-0472">Membrane</keyword>
<evidence type="ECO:0000256" key="1">
    <source>
        <dbReference type="ARBA" id="ARBA00004141"/>
    </source>
</evidence>
<organism evidence="10">
    <name type="scientific">hydrothermal vent metagenome</name>
    <dbReference type="NCBI Taxonomy" id="652676"/>
    <lineage>
        <taxon>unclassified sequences</taxon>
        <taxon>metagenomes</taxon>
        <taxon>ecological metagenomes</taxon>
    </lineage>
</organism>
<evidence type="ECO:0000256" key="7">
    <source>
        <dbReference type="ARBA" id="ARBA00023010"/>
    </source>
</evidence>
<dbReference type="GO" id="GO:0016020">
    <property type="term" value="C:membrane"/>
    <property type="evidence" value="ECO:0007669"/>
    <property type="project" value="UniProtKB-SubCell"/>
</dbReference>
<keyword evidence="3" id="KW-0813">Transport</keyword>
<evidence type="ECO:0000256" key="9">
    <source>
        <dbReference type="SAM" id="Phobius"/>
    </source>
</evidence>
<protein>
    <submittedName>
        <fullName evidence="10">Preprotein translocase, SecG subunit (SecG)</fullName>
    </submittedName>
</protein>
<evidence type="ECO:0000256" key="6">
    <source>
        <dbReference type="ARBA" id="ARBA00022989"/>
    </source>
</evidence>
<comment type="similarity">
    <text evidence="2">Belongs to the SecG family.</text>
</comment>
<proteinExistence type="inferred from homology"/>
<dbReference type="EMBL" id="FAXA01000142">
    <property type="protein sequence ID" value="CUV01805.1"/>
    <property type="molecule type" value="Genomic_DNA"/>
</dbReference>
<dbReference type="GO" id="GO:0015450">
    <property type="term" value="F:protein-transporting ATPase activity"/>
    <property type="evidence" value="ECO:0007669"/>
    <property type="project" value="InterPro"/>
</dbReference>
<keyword evidence="6 9" id="KW-1133">Transmembrane helix</keyword>
<dbReference type="GO" id="GO:0009306">
    <property type="term" value="P:protein secretion"/>
    <property type="evidence" value="ECO:0007669"/>
    <property type="project" value="InterPro"/>
</dbReference>
<dbReference type="NCBIfam" id="TIGR00810">
    <property type="entry name" value="secG"/>
    <property type="match status" value="1"/>
</dbReference>
<dbReference type="Pfam" id="PF03840">
    <property type="entry name" value="SecG"/>
    <property type="match status" value="1"/>
</dbReference>
<sequence>MNDFMNVVQLLISILLVVVILAQVKEGGGGLFGSASSTVRTRRGLEKTLFQFTIFLAVLFVVISIISVRVG</sequence>
<keyword evidence="4 9" id="KW-0812">Transmembrane</keyword>
<evidence type="ECO:0000256" key="8">
    <source>
        <dbReference type="ARBA" id="ARBA00023136"/>
    </source>
</evidence>
<evidence type="ECO:0000256" key="4">
    <source>
        <dbReference type="ARBA" id="ARBA00022692"/>
    </source>
</evidence>
<dbReference type="PRINTS" id="PR01651">
    <property type="entry name" value="SECGEXPORT"/>
</dbReference>
<reference evidence="10" key="1">
    <citation type="submission" date="2015-10" db="EMBL/GenBank/DDBJ databases">
        <authorList>
            <person name="Gilbert D.G."/>
        </authorList>
    </citation>
    <scope>NUCLEOTIDE SEQUENCE</scope>
</reference>
<accession>A0A160V985</accession>
<dbReference type="AlphaFoldDB" id="A0A160V985"/>
<gene>
    <name evidence="10" type="ORF">MGWOODY_Clf1215</name>
</gene>
<keyword evidence="7" id="KW-0811">Translocation</keyword>
<comment type="subcellular location">
    <subcellularLocation>
        <location evidence="1">Membrane</location>
        <topology evidence="1">Multi-pass membrane protein</topology>
    </subcellularLocation>
</comment>
<dbReference type="InterPro" id="IPR004692">
    <property type="entry name" value="SecG"/>
</dbReference>
<evidence type="ECO:0000313" key="10">
    <source>
        <dbReference type="EMBL" id="CUV01805.1"/>
    </source>
</evidence>
<feature type="transmembrane region" description="Helical" evidence="9">
    <location>
        <begin position="49"/>
        <end position="68"/>
    </location>
</feature>
<keyword evidence="5" id="KW-0653">Protein transport</keyword>
<evidence type="ECO:0000256" key="3">
    <source>
        <dbReference type="ARBA" id="ARBA00022448"/>
    </source>
</evidence>
<name>A0A160V985_9ZZZZ</name>